<dbReference type="AlphaFoldDB" id="A0A7J8M9M3"/>
<keyword evidence="2" id="KW-1185">Reference proteome</keyword>
<name>A0A7J8M9M3_9ROSI</name>
<sequence length="21" mass="2303">MGRNASISSLLKNGVNLMKRL</sequence>
<protein>
    <submittedName>
        <fullName evidence="1">Uncharacterized protein</fullName>
    </submittedName>
</protein>
<proteinExistence type="predicted"/>
<evidence type="ECO:0000313" key="1">
    <source>
        <dbReference type="EMBL" id="MBA0561409.1"/>
    </source>
</evidence>
<accession>A0A7J8M9M3</accession>
<evidence type="ECO:0000313" key="2">
    <source>
        <dbReference type="Proteomes" id="UP000593572"/>
    </source>
</evidence>
<comment type="caution">
    <text evidence="1">The sequence shown here is derived from an EMBL/GenBank/DDBJ whole genome shotgun (WGS) entry which is preliminary data.</text>
</comment>
<dbReference type="Proteomes" id="UP000593572">
    <property type="component" value="Unassembled WGS sequence"/>
</dbReference>
<organism evidence="1 2">
    <name type="scientific">Gossypium lobatum</name>
    <dbReference type="NCBI Taxonomy" id="34289"/>
    <lineage>
        <taxon>Eukaryota</taxon>
        <taxon>Viridiplantae</taxon>
        <taxon>Streptophyta</taxon>
        <taxon>Embryophyta</taxon>
        <taxon>Tracheophyta</taxon>
        <taxon>Spermatophyta</taxon>
        <taxon>Magnoliopsida</taxon>
        <taxon>eudicotyledons</taxon>
        <taxon>Gunneridae</taxon>
        <taxon>Pentapetalae</taxon>
        <taxon>rosids</taxon>
        <taxon>malvids</taxon>
        <taxon>Malvales</taxon>
        <taxon>Malvaceae</taxon>
        <taxon>Malvoideae</taxon>
        <taxon>Gossypium</taxon>
    </lineage>
</organism>
<dbReference type="EMBL" id="JABEZX010000007">
    <property type="protein sequence ID" value="MBA0561409.1"/>
    <property type="molecule type" value="Genomic_DNA"/>
</dbReference>
<reference evidence="1 2" key="1">
    <citation type="journal article" date="2019" name="Genome Biol. Evol.">
        <title>Insights into the evolution of the New World diploid cottons (Gossypium, subgenus Houzingenia) based on genome sequencing.</title>
        <authorList>
            <person name="Grover C.E."/>
            <person name="Arick M.A. 2nd"/>
            <person name="Thrash A."/>
            <person name="Conover J.L."/>
            <person name="Sanders W.S."/>
            <person name="Peterson D.G."/>
            <person name="Frelichowski J.E."/>
            <person name="Scheffler J.A."/>
            <person name="Scheffler B.E."/>
            <person name="Wendel J.F."/>
        </authorList>
    </citation>
    <scope>NUCLEOTIDE SEQUENCE [LARGE SCALE GENOMIC DNA]</scope>
    <source>
        <strain evidence="1">157</strain>
        <tissue evidence="1">Leaf</tissue>
    </source>
</reference>
<gene>
    <name evidence="1" type="ORF">Golob_018240</name>
</gene>